<dbReference type="SUPFAM" id="SSF100950">
    <property type="entry name" value="NagB/RpiA/CoA transferase-like"/>
    <property type="match status" value="1"/>
</dbReference>
<proteinExistence type="inferred from homology"/>
<evidence type="ECO:0000256" key="3">
    <source>
        <dbReference type="ARBA" id="ARBA00004961"/>
    </source>
</evidence>
<dbReference type="Gene3D" id="3.40.50.1360">
    <property type="match status" value="1"/>
</dbReference>
<dbReference type="STRING" id="993689.GCA_002077135_01684"/>
<evidence type="ECO:0000256" key="2">
    <source>
        <dbReference type="ARBA" id="ARBA00002681"/>
    </source>
</evidence>
<evidence type="ECO:0000256" key="5">
    <source>
        <dbReference type="ARBA" id="ARBA00013198"/>
    </source>
</evidence>
<comment type="caution">
    <text evidence="9">The sequence shown here is derived from an EMBL/GenBank/DDBJ whole genome shotgun (WGS) entry which is preliminary data.</text>
</comment>
<reference evidence="9 10" key="1">
    <citation type="submission" date="2017-02" db="EMBL/GenBank/DDBJ databases">
        <title>Whole genome sequencing of Metallibacterium scheffleri DSM 24874 (T).</title>
        <authorList>
            <person name="Kumar S."/>
            <person name="Patil P."/>
            <person name="Patil P.B."/>
        </authorList>
    </citation>
    <scope>NUCLEOTIDE SEQUENCE [LARGE SCALE GENOMIC DNA]</scope>
    <source>
        <strain evidence="9 10">DSM 24874</strain>
    </source>
</reference>
<dbReference type="PANTHER" id="PTHR11054:SF0">
    <property type="entry name" value="6-PHOSPHOGLUCONOLACTONASE"/>
    <property type="match status" value="1"/>
</dbReference>
<dbReference type="InterPro" id="IPR037171">
    <property type="entry name" value="NagB/RpiA_transferase-like"/>
</dbReference>
<dbReference type="GO" id="GO:0017057">
    <property type="term" value="F:6-phosphogluconolactonase activity"/>
    <property type="evidence" value="ECO:0007669"/>
    <property type="project" value="UniProtKB-UniRule"/>
</dbReference>
<keyword evidence="7" id="KW-0378">Hydrolase</keyword>
<evidence type="ECO:0000256" key="1">
    <source>
        <dbReference type="ARBA" id="ARBA00000832"/>
    </source>
</evidence>
<evidence type="ECO:0000256" key="6">
    <source>
        <dbReference type="ARBA" id="ARBA00020337"/>
    </source>
</evidence>
<evidence type="ECO:0000256" key="4">
    <source>
        <dbReference type="ARBA" id="ARBA00010662"/>
    </source>
</evidence>
<sequence length="252" mass="25673">MSTRPTPATSGMPPEHAARCIFLPYADAAAWAAAAAGAIGAALQLALASHGRALLLVSGGSTPAPVLGALARQPLPWAQISIGLVDERVTDAAAGRNDVLTRRTLLDQGAQAASFHPLLTDATLDAAAAARDASTWLQGFGIPPSAVILGMGDDTHTASLFPGSRDLAAALTTTQAYAAIDASGCAVAGQYPQRVSLTPAGLARARKRVLLLRGQGKLDAFQHALTVGDAHKAPICAACDTPGAMLEVYWAP</sequence>
<dbReference type="GO" id="GO:0006098">
    <property type="term" value="P:pentose-phosphate shunt"/>
    <property type="evidence" value="ECO:0007669"/>
    <property type="project" value="UniProtKB-UniPathway"/>
</dbReference>
<evidence type="ECO:0000256" key="7">
    <source>
        <dbReference type="RuleBase" id="RU365095"/>
    </source>
</evidence>
<dbReference type="PANTHER" id="PTHR11054">
    <property type="entry name" value="6-PHOSPHOGLUCONOLACTONASE"/>
    <property type="match status" value="1"/>
</dbReference>
<dbReference type="InterPro" id="IPR006148">
    <property type="entry name" value="Glc/Gal-6P_isomerase"/>
</dbReference>
<dbReference type="UniPathway" id="UPA00115">
    <property type="reaction ID" value="UER00409"/>
</dbReference>
<dbReference type="OrthoDB" id="9810967at2"/>
<comment type="function">
    <text evidence="2 7">Hydrolysis of 6-phosphogluconolactone to 6-phosphogluconate.</text>
</comment>
<comment type="catalytic activity">
    <reaction evidence="1 7">
        <text>6-phospho-D-glucono-1,5-lactone + H2O = 6-phospho-D-gluconate + H(+)</text>
        <dbReference type="Rhea" id="RHEA:12556"/>
        <dbReference type="ChEBI" id="CHEBI:15377"/>
        <dbReference type="ChEBI" id="CHEBI:15378"/>
        <dbReference type="ChEBI" id="CHEBI:57955"/>
        <dbReference type="ChEBI" id="CHEBI:58759"/>
        <dbReference type="EC" id="3.1.1.31"/>
    </reaction>
</comment>
<dbReference type="InterPro" id="IPR039104">
    <property type="entry name" value="6PGL"/>
</dbReference>
<accession>A0A4S3KSJ5</accession>
<organism evidence="9 10">
    <name type="scientific">Metallibacterium scheffleri</name>
    <dbReference type="NCBI Taxonomy" id="993689"/>
    <lineage>
        <taxon>Bacteria</taxon>
        <taxon>Pseudomonadati</taxon>
        <taxon>Pseudomonadota</taxon>
        <taxon>Gammaproteobacteria</taxon>
        <taxon>Lysobacterales</taxon>
        <taxon>Rhodanobacteraceae</taxon>
        <taxon>Metallibacterium</taxon>
    </lineage>
</organism>
<keyword evidence="10" id="KW-1185">Reference proteome</keyword>
<evidence type="ECO:0000313" key="10">
    <source>
        <dbReference type="Proteomes" id="UP000307749"/>
    </source>
</evidence>
<evidence type="ECO:0000313" key="9">
    <source>
        <dbReference type="EMBL" id="THD11468.1"/>
    </source>
</evidence>
<evidence type="ECO:0000259" key="8">
    <source>
        <dbReference type="Pfam" id="PF01182"/>
    </source>
</evidence>
<feature type="domain" description="Glucosamine/galactosamine-6-phosphate isomerase" evidence="8">
    <location>
        <begin position="27"/>
        <end position="239"/>
    </location>
</feature>
<dbReference type="GO" id="GO:0005975">
    <property type="term" value="P:carbohydrate metabolic process"/>
    <property type="evidence" value="ECO:0007669"/>
    <property type="project" value="UniProtKB-UniRule"/>
</dbReference>
<comment type="similarity">
    <text evidence="4 7">Belongs to the glucosamine/galactosamine-6-phosphate isomerase family. 6-phosphogluconolactonase subfamily.</text>
</comment>
<comment type="pathway">
    <text evidence="3 7">Carbohydrate degradation; pentose phosphate pathway; D-ribulose 5-phosphate from D-glucose 6-phosphate (oxidative stage): step 2/3.</text>
</comment>
<dbReference type="EMBL" id="MWQO01000012">
    <property type="protein sequence ID" value="THD11468.1"/>
    <property type="molecule type" value="Genomic_DNA"/>
</dbReference>
<dbReference type="RefSeq" id="WP_081127039.1">
    <property type="nucleotide sequence ID" value="NZ_LDOS01000002.1"/>
</dbReference>
<name>A0A4S3KSJ5_9GAMM</name>
<dbReference type="AlphaFoldDB" id="A0A4S3KSJ5"/>
<dbReference type="NCBIfam" id="TIGR01198">
    <property type="entry name" value="pgl"/>
    <property type="match status" value="1"/>
</dbReference>
<dbReference type="InterPro" id="IPR005900">
    <property type="entry name" value="6-phosphogluconolactonase_DevB"/>
</dbReference>
<dbReference type="EC" id="3.1.1.31" evidence="5 7"/>
<protein>
    <recommendedName>
        <fullName evidence="6 7">6-phosphogluconolactonase</fullName>
        <shortName evidence="7">6PGL</shortName>
        <ecNumber evidence="5 7">3.1.1.31</ecNumber>
    </recommendedName>
</protein>
<dbReference type="Proteomes" id="UP000307749">
    <property type="component" value="Unassembled WGS sequence"/>
</dbReference>
<gene>
    <name evidence="7" type="primary">pgl</name>
    <name evidence="9" type="ORF">B1806_03535</name>
</gene>
<dbReference type="Pfam" id="PF01182">
    <property type="entry name" value="Glucosamine_iso"/>
    <property type="match status" value="1"/>
</dbReference>